<name>A0A5J4PZ49_9ZZZZ</name>
<dbReference type="SUPFAM" id="SSF102114">
    <property type="entry name" value="Radical SAM enzymes"/>
    <property type="match status" value="1"/>
</dbReference>
<dbReference type="GO" id="GO:0051539">
    <property type="term" value="F:4 iron, 4 sulfur cluster binding"/>
    <property type="evidence" value="ECO:0007669"/>
    <property type="project" value="InterPro"/>
</dbReference>
<keyword evidence="2" id="KW-0687">Ribonucleoprotein</keyword>
<accession>A0A5J4PZ49</accession>
<evidence type="ECO:0000313" key="2">
    <source>
        <dbReference type="EMBL" id="KAA6314141.1"/>
    </source>
</evidence>
<dbReference type="AlphaFoldDB" id="A0A5J4PZ49"/>
<dbReference type="GO" id="GO:0103039">
    <property type="term" value="F:protein methylthiotransferase activity"/>
    <property type="evidence" value="ECO:0007669"/>
    <property type="project" value="UniProtKB-EC"/>
</dbReference>
<dbReference type="EC" id="2.8.4.4" evidence="2"/>
<keyword evidence="2" id="KW-0808">Transferase</keyword>
<dbReference type="PANTHER" id="PTHR43837:SF1">
    <property type="entry name" value="RIBOSOMAL PROTEIN US12 METHYLTHIOTRANSFERASE RIMO"/>
    <property type="match status" value="1"/>
</dbReference>
<keyword evidence="2" id="KW-0689">Ribosomal protein</keyword>
<protein>
    <submittedName>
        <fullName evidence="2">Ribosomal protein S12 methylthiotransferase RimO</fullName>
        <ecNumber evidence="2">2.8.4.4</ecNumber>
    </submittedName>
</protein>
<evidence type="ECO:0000259" key="1">
    <source>
        <dbReference type="PROSITE" id="PS51918"/>
    </source>
</evidence>
<dbReference type="PROSITE" id="PS51918">
    <property type="entry name" value="RADICAL_SAM"/>
    <property type="match status" value="1"/>
</dbReference>
<dbReference type="GO" id="GO:0005840">
    <property type="term" value="C:ribosome"/>
    <property type="evidence" value="ECO:0007669"/>
    <property type="project" value="UniProtKB-KW"/>
</dbReference>
<sequence>MDIALQHINDDILERMQRHVTKQETYHLIKQFREEVPDIHLRTTFMVGYPGETEDDFEELKEFVLTIGNFYPIEIINADDFDLFAKII</sequence>
<dbReference type="InterPro" id="IPR005840">
    <property type="entry name" value="Ribosomal_uS12_MeSTrfase_RimO"/>
</dbReference>
<comment type="caution">
    <text evidence="2">The sequence shown here is derived from an EMBL/GenBank/DDBJ whole genome shotgun (WGS) entry which is preliminary data.</text>
</comment>
<dbReference type="PANTHER" id="PTHR43837">
    <property type="entry name" value="RIBOSOMAL PROTEIN S12 METHYLTHIOTRANSFERASE RIMO"/>
    <property type="match status" value="1"/>
</dbReference>
<reference evidence="2" key="1">
    <citation type="submission" date="2019-03" db="EMBL/GenBank/DDBJ databases">
        <title>Single cell metagenomics reveals metabolic interactions within the superorganism composed of flagellate Streblomastix strix and complex community of Bacteroidetes bacteria on its surface.</title>
        <authorList>
            <person name="Treitli S.C."/>
            <person name="Kolisko M."/>
            <person name="Husnik F."/>
            <person name="Keeling P."/>
            <person name="Hampl V."/>
        </authorList>
    </citation>
    <scope>NUCLEOTIDE SEQUENCE</scope>
    <source>
        <strain evidence="2">STM</strain>
    </source>
</reference>
<organism evidence="2">
    <name type="scientific">termite gut metagenome</name>
    <dbReference type="NCBI Taxonomy" id="433724"/>
    <lineage>
        <taxon>unclassified sequences</taxon>
        <taxon>metagenomes</taxon>
        <taxon>organismal metagenomes</taxon>
    </lineage>
</organism>
<dbReference type="Gene3D" id="3.80.30.20">
    <property type="entry name" value="tm_1862 like domain"/>
    <property type="match status" value="1"/>
</dbReference>
<gene>
    <name evidence="2" type="ORF">EZS27_035198</name>
</gene>
<dbReference type="InterPro" id="IPR058240">
    <property type="entry name" value="rSAM_sf"/>
</dbReference>
<proteinExistence type="predicted"/>
<dbReference type="GO" id="GO:0035599">
    <property type="term" value="F:aspartic acid methylthiotransferase activity"/>
    <property type="evidence" value="ECO:0007669"/>
    <property type="project" value="TreeGrafter"/>
</dbReference>
<dbReference type="GO" id="GO:0005829">
    <property type="term" value="C:cytosol"/>
    <property type="evidence" value="ECO:0007669"/>
    <property type="project" value="TreeGrafter"/>
</dbReference>
<dbReference type="EMBL" id="SNRY01005774">
    <property type="protein sequence ID" value="KAA6314141.1"/>
    <property type="molecule type" value="Genomic_DNA"/>
</dbReference>
<dbReference type="Pfam" id="PF04055">
    <property type="entry name" value="Radical_SAM"/>
    <property type="match status" value="1"/>
</dbReference>
<dbReference type="InterPro" id="IPR023404">
    <property type="entry name" value="rSAM_horseshoe"/>
</dbReference>
<dbReference type="InterPro" id="IPR007197">
    <property type="entry name" value="rSAM"/>
</dbReference>
<feature type="domain" description="Radical SAM core" evidence="1">
    <location>
        <begin position="1"/>
        <end position="88"/>
    </location>
</feature>